<proteinExistence type="predicted"/>
<comment type="caution">
    <text evidence="1">The sequence shown here is derived from an EMBL/GenBank/DDBJ whole genome shotgun (WGS) entry which is preliminary data.</text>
</comment>
<sequence>AIAEGSSTPRLCPNLERKVDMSSKSSWFAACRIRWDKTDLPMQEGIRSTGKVHLIGVSSTLSYLGYLCESNI</sequence>
<gene>
    <name evidence="1" type="ORF">QBC32DRAFT_180151</name>
</gene>
<accession>A0AAN6SHZ8</accession>
<reference evidence="1" key="2">
    <citation type="submission" date="2023-06" db="EMBL/GenBank/DDBJ databases">
        <authorList>
            <consortium name="Lawrence Berkeley National Laboratory"/>
            <person name="Mondo S.J."/>
            <person name="Hensen N."/>
            <person name="Bonometti L."/>
            <person name="Westerberg I."/>
            <person name="Brannstrom I.O."/>
            <person name="Guillou S."/>
            <person name="Cros-Aarteil S."/>
            <person name="Calhoun S."/>
            <person name="Haridas S."/>
            <person name="Kuo A."/>
            <person name="Pangilinan J."/>
            <person name="Riley R."/>
            <person name="Labutti K."/>
            <person name="Andreopoulos B."/>
            <person name="Lipzen A."/>
            <person name="Chen C."/>
            <person name="Yanf M."/>
            <person name="Daum C."/>
            <person name="Ng V."/>
            <person name="Clum A."/>
            <person name="Steindorff A."/>
            <person name="Ohm R."/>
            <person name="Martin F."/>
            <person name="Silar P."/>
            <person name="Natvig D."/>
            <person name="Lalanne C."/>
            <person name="Gautier V."/>
            <person name="Ament-Velasquez S.L."/>
            <person name="Kruys A."/>
            <person name="Hutchinson M.I."/>
            <person name="Powell A.J."/>
            <person name="Barry K."/>
            <person name="Miller A.N."/>
            <person name="Grigoriev I.V."/>
            <person name="Debuchy R."/>
            <person name="Gladieux P."/>
            <person name="Thoren M.H."/>
            <person name="Johannesson H."/>
        </authorList>
    </citation>
    <scope>NUCLEOTIDE SEQUENCE</scope>
    <source>
        <strain evidence="1">CBS 626.80</strain>
    </source>
</reference>
<evidence type="ECO:0000313" key="2">
    <source>
        <dbReference type="Proteomes" id="UP001303222"/>
    </source>
</evidence>
<name>A0AAN6SHZ8_9PEZI</name>
<organism evidence="1 2">
    <name type="scientific">Pseudoneurospora amorphoporcata</name>
    <dbReference type="NCBI Taxonomy" id="241081"/>
    <lineage>
        <taxon>Eukaryota</taxon>
        <taxon>Fungi</taxon>
        <taxon>Dikarya</taxon>
        <taxon>Ascomycota</taxon>
        <taxon>Pezizomycotina</taxon>
        <taxon>Sordariomycetes</taxon>
        <taxon>Sordariomycetidae</taxon>
        <taxon>Sordariales</taxon>
        <taxon>Sordariaceae</taxon>
        <taxon>Pseudoneurospora</taxon>
    </lineage>
</organism>
<dbReference type="AlphaFoldDB" id="A0AAN6SHZ8"/>
<protein>
    <submittedName>
        <fullName evidence="1">Uncharacterized protein</fullName>
    </submittedName>
</protein>
<keyword evidence="2" id="KW-1185">Reference proteome</keyword>
<dbReference type="EMBL" id="MU859094">
    <property type="protein sequence ID" value="KAK3954109.1"/>
    <property type="molecule type" value="Genomic_DNA"/>
</dbReference>
<feature type="non-terminal residue" evidence="1">
    <location>
        <position position="72"/>
    </location>
</feature>
<dbReference type="Proteomes" id="UP001303222">
    <property type="component" value="Unassembled WGS sequence"/>
</dbReference>
<reference evidence="1" key="1">
    <citation type="journal article" date="2023" name="Mol. Phylogenet. Evol.">
        <title>Genome-scale phylogeny and comparative genomics of the fungal order Sordariales.</title>
        <authorList>
            <person name="Hensen N."/>
            <person name="Bonometti L."/>
            <person name="Westerberg I."/>
            <person name="Brannstrom I.O."/>
            <person name="Guillou S."/>
            <person name="Cros-Aarteil S."/>
            <person name="Calhoun S."/>
            <person name="Haridas S."/>
            <person name="Kuo A."/>
            <person name="Mondo S."/>
            <person name="Pangilinan J."/>
            <person name="Riley R."/>
            <person name="LaButti K."/>
            <person name="Andreopoulos B."/>
            <person name="Lipzen A."/>
            <person name="Chen C."/>
            <person name="Yan M."/>
            <person name="Daum C."/>
            <person name="Ng V."/>
            <person name="Clum A."/>
            <person name="Steindorff A."/>
            <person name="Ohm R.A."/>
            <person name="Martin F."/>
            <person name="Silar P."/>
            <person name="Natvig D.O."/>
            <person name="Lalanne C."/>
            <person name="Gautier V."/>
            <person name="Ament-Velasquez S.L."/>
            <person name="Kruys A."/>
            <person name="Hutchinson M.I."/>
            <person name="Powell A.J."/>
            <person name="Barry K."/>
            <person name="Miller A.N."/>
            <person name="Grigoriev I.V."/>
            <person name="Debuchy R."/>
            <person name="Gladieux P."/>
            <person name="Hiltunen Thoren M."/>
            <person name="Johannesson H."/>
        </authorList>
    </citation>
    <scope>NUCLEOTIDE SEQUENCE</scope>
    <source>
        <strain evidence="1">CBS 626.80</strain>
    </source>
</reference>
<evidence type="ECO:0000313" key="1">
    <source>
        <dbReference type="EMBL" id="KAK3954109.1"/>
    </source>
</evidence>
<feature type="non-terminal residue" evidence="1">
    <location>
        <position position="1"/>
    </location>
</feature>